<gene>
    <name evidence="3" type="ORF">H0H81_010574</name>
</gene>
<dbReference type="AlphaFoldDB" id="A0A9P7KKT7"/>
<name>A0A9P7KKT7_9AGAR</name>
<sequence>MDVPPYKGKRTWGGPVLPTAHLETLDVGRRIASLLDDALLFAHNFFSQHVEDPIEMQMQKAAKSLSLRASEALLPKIPNVEYRVLEPPAAISVVDTAVYLFARLLHLQDRAITQLLNFIKSSELEKNSGRKAAVPIDAIFGLMALRHATITFPPVLDSSYSNLGTEVLFIMQNVATFTESGDPFTLAAMDGQEPSPDIKALANCEEPPTFFFIVFGLVYEVSVTSSADPSASPARQSLVVSALQALKCVVRPEYSGKAIEEPTIFEDLFSLCYRIAMTEPANIQIHSSCGYALFLRGRPGTSVKFCGRTFPHIAESPFPQDGCTSSKSPNLPPADNRSPSLSAAHYAKTLIVASTAGNAMLHQSVQLLITGLIEYIAKMAPLVQDGTISKPQVAAVGVRLLGVLLPTTALLLINSQTAFHPVMTQTIAQLLIYATSSLAAFKDAAAKLDNTTRELLEQSVRRAVGSTASTAKPQISLRSF</sequence>
<accession>A0A9P7KKT7</accession>
<feature type="domain" description="LAA1-like C-terminal TPR repeats" evidence="2">
    <location>
        <begin position="337"/>
        <end position="470"/>
    </location>
</feature>
<feature type="region of interest" description="Disordered" evidence="1">
    <location>
        <begin position="318"/>
        <end position="339"/>
    </location>
</feature>
<dbReference type="Pfam" id="PF25808">
    <property type="entry name" value="TPR_LAA1_C"/>
    <property type="match status" value="1"/>
</dbReference>
<keyword evidence="4" id="KW-1185">Reference proteome</keyword>
<proteinExistence type="predicted"/>
<comment type="caution">
    <text evidence="3">The sequence shown here is derived from an EMBL/GenBank/DDBJ whole genome shotgun (WGS) entry which is preliminary data.</text>
</comment>
<dbReference type="PANTHER" id="PTHR21663">
    <property type="entry name" value="HYPOTHETICAL HEAT DOMAIN-CONTAINING"/>
    <property type="match status" value="1"/>
</dbReference>
<dbReference type="GO" id="GO:0005829">
    <property type="term" value="C:cytosol"/>
    <property type="evidence" value="ECO:0007669"/>
    <property type="project" value="GOC"/>
</dbReference>
<evidence type="ECO:0000313" key="4">
    <source>
        <dbReference type="Proteomes" id="UP000717328"/>
    </source>
</evidence>
<dbReference type="GO" id="GO:0016020">
    <property type="term" value="C:membrane"/>
    <property type="evidence" value="ECO:0007669"/>
    <property type="project" value="TreeGrafter"/>
</dbReference>
<dbReference type="PANTHER" id="PTHR21663:SF0">
    <property type="entry name" value="HEAT REPEAT-CONTAINING PROTEIN 5B"/>
    <property type="match status" value="1"/>
</dbReference>
<dbReference type="GO" id="GO:0042147">
    <property type="term" value="P:retrograde transport, endosome to Golgi"/>
    <property type="evidence" value="ECO:0007669"/>
    <property type="project" value="TreeGrafter"/>
</dbReference>
<dbReference type="GO" id="GO:0030139">
    <property type="term" value="C:endocytic vesicle"/>
    <property type="evidence" value="ECO:0007669"/>
    <property type="project" value="TreeGrafter"/>
</dbReference>
<dbReference type="EMBL" id="JABCKI010000336">
    <property type="protein sequence ID" value="KAG5650911.1"/>
    <property type="molecule type" value="Genomic_DNA"/>
</dbReference>
<protein>
    <recommendedName>
        <fullName evidence="2">LAA1-like C-terminal TPR repeats domain-containing protein</fullName>
    </recommendedName>
</protein>
<dbReference type="GO" id="GO:0005794">
    <property type="term" value="C:Golgi apparatus"/>
    <property type="evidence" value="ECO:0007669"/>
    <property type="project" value="TreeGrafter"/>
</dbReference>
<organism evidence="3 4">
    <name type="scientific">Sphagnurus paluster</name>
    <dbReference type="NCBI Taxonomy" id="117069"/>
    <lineage>
        <taxon>Eukaryota</taxon>
        <taxon>Fungi</taxon>
        <taxon>Dikarya</taxon>
        <taxon>Basidiomycota</taxon>
        <taxon>Agaricomycotina</taxon>
        <taxon>Agaricomycetes</taxon>
        <taxon>Agaricomycetidae</taxon>
        <taxon>Agaricales</taxon>
        <taxon>Tricholomatineae</taxon>
        <taxon>Lyophyllaceae</taxon>
        <taxon>Sphagnurus</taxon>
    </lineage>
</organism>
<dbReference type="Proteomes" id="UP000717328">
    <property type="component" value="Unassembled WGS sequence"/>
</dbReference>
<evidence type="ECO:0000313" key="3">
    <source>
        <dbReference type="EMBL" id="KAG5650911.1"/>
    </source>
</evidence>
<dbReference type="InterPro" id="IPR057981">
    <property type="entry name" value="TPR_LAA1-like_C"/>
</dbReference>
<dbReference type="GO" id="GO:0006897">
    <property type="term" value="P:endocytosis"/>
    <property type="evidence" value="ECO:0007669"/>
    <property type="project" value="TreeGrafter"/>
</dbReference>
<dbReference type="OrthoDB" id="3055391at2759"/>
<evidence type="ECO:0000256" key="1">
    <source>
        <dbReference type="SAM" id="MobiDB-lite"/>
    </source>
</evidence>
<evidence type="ECO:0000259" key="2">
    <source>
        <dbReference type="Pfam" id="PF25808"/>
    </source>
</evidence>
<reference evidence="3" key="2">
    <citation type="submission" date="2021-10" db="EMBL/GenBank/DDBJ databases">
        <title>Phylogenomics reveals ancestral predisposition of the termite-cultivated fungus Termitomyces towards a domesticated lifestyle.</title>
        <authorList>
            <person name="Auxier B."/>
            <person name="Grum-Grzhimaylo A."/>
            <person name="Cardenas M.E."/>
            <person name="Lodge J.D."/>
            <person name="Laessoe T."/>
            <person name="Pedersen O."/>
            <person name="Smith M.E."/>
            <person name="Kuyper T.W."/>
            <person name="Franco-Molano E.A."/>
            <person name="Baroni T.J."/>
            <person name="Aanen D.K."/>
        </authorList>
    </citation>
    <scope>NUCLEOTIDE SEQUENCE</scope>
    <source>
        <strain evidence="3">D49</strain>
    </source>
</reference>
<dbReference type="InterPro" id="IPR040108">
    <property type="entry name" value="Laa1/Sip1/HEATR5"/>
</dbReference>
<dbReference type="GO" id="GO:0008104">
    <property type="term" value="P:intracellular protein localization"/>
    <property type="evidence" value="ECO:0007669"/>
    <property type="project" value="TreeGrafter"/>
</dbReference>
<reference evidence="3" key="1">
    <citation type="submission" date="2021-02" db="EMBL/GenBank/DDBJ databases">
        <authorList>
            <person name="Nieuwenhuis M."/>
            <person name="Van De Peppel L.J.J."/>
        </authorList>
    </citation>
    <scope>NUCLEOTIDE SEQUENCE</scope>
    <source>
        <strain evidence="3">D49</strain>
    </source>
</reference>